<evidence type="ECO:0000313" key="2">
    <source>
        <dbReference type="Proteomes" id="UP000620133"/>
    </source>
</evidence>
<organism evidence="1 2">
    <name type="scientific">Mariniplasma anaerobium</name>
    <dbReference type="NCBI Taxonomy" id="2735436"/>
    <lineage>
        <taxon>Bacteria</taxon>
        <taxon>Bacillati</taxon>
        <taxon>Mycoplasmatota</taxon>
        <taxon>Mollicutes</taxon>
        <taxon>Acholeplasmatales</taxon>
        <taxon>Acholeplasmataceae</taxon>
        <taxon>Mariniplasma</taxon>
    </lineage>
</organism>
<gene>
    <name evidence="1" type="ORF">MPAN_005340</name>
</gene>
<dbReference type="Proteomes" id="UP000620133">
    <property type="component" value="Chromosome"/>
</dbReference>
<proteinExistence type="predicted"/>
<dbReference type="AlphaFoldDB" id="A0A7U9TGF9"/>
<accession>A0A7U9TGF9</accession>
<reference evidence="1" key="1">
    <citation type="submission" date="2021-01" db="EMBL/GenBank/DDBJ databases">
        <title>Draft genome sequence of Acholeplasmataceae bacterium strain Mahy22.</title>
        <authorList>
            <person name="Watanabe M."/>
            <person name="Kojima H."/>
            <person name="Fukui M."/>
        </authorList>
    </citation>
    <scope>NUCLEOTIDE SEQUENCE</scope>
    <source>
        <strain evidence="1">Mahy22</strain>
    </source>
</reference>
<keyword evidence="2" id="KW-1185">Reference proteome</keyword>
<dbReference type="RefSeq" id="WP_176238486.1">
    <property type="nucleotide sequence ID" value="NZ_AP024412.1"/>
</dbReference>
<sequence length="195" mass="19320">MHVDPSGKSFLAILGTVVLGAAVGGFVGAITAAIDGDDIGAGFLSGAVAGAIISVGLATAIALGPVVGGVVATGSGFMGGYAGDVVSQGMTKGWDKINGNHALAIGGVTALITLGSFGIMSYIARSTPSLFGNMVNRTIPIMTRVNNSLSLTATTAFLALTYGATGSLLNSLANLLVDENEESQENIIDIIAGCD</sequence>
<name>A0A7U9TGF9_9MOLU</name>
<evidence type="ECO:0000313" key="1">
    <source>
        <dbReference type="EMBL" id="BCR35641.1"/>
    </source>
</evidence>
<protein>
    <submittedName>
        <fullName evidence="1">Uncharacterized protein</fullName>
    </submittedName>
</protein>
<dbReference type="EMBL" id="AP024412">
    <property type="protein sequence ID" value="BCR35641.1"/>
    <property type="molecule type" value="Genomic_DNA"/>
</dbReference>
<dbReference type="KEGG" id="manr:MPAN_005340"/>